<feature type="chain" id="PRO_5007036073" evidence="1">
    <location>
        <begin position="23"/>
        <end position="93"/>
    </location>
</feature>
<dbReference type="RefSeq" id="WP_060783495.1">
    <property type="nucleotide sequence ID" value="NZ_CP014135.1"/>
</dbReference>
<dbReference type="EMBL" id="CP014135">
    <property type="protein sequence ID" value="AMB87189.1"/>
    <property type="molecule type" value="Genomic_DNA"/>
</dbReference>
<reference evidence="3" key="1">
    <citation type="submission" date="2016-01" db="EMBL/GenBank/DDBJ databases">
        <authorList>
            <person name="Storey N.H."/>
            <person name="Neuman B.W."/>
        </authorList>
    </citation>
    <scope>NUCLEOTIDE SEQUENCE [LARGE SCALE GENOMIC DNA]</scope>
    <source>
        <strain evidence="3">NCPPB 2472</strain>
    </source>
</reference>
<evidence type="ECO:0000256" key="1">
    <source>
        <dbReference type="SAM" id="SignalP"/>
    </source>
</evidence>
<dbReference type="KEGG" id="pagb:AWM79_18560"/>
<evidence type="ECO:0000313" key="3">
    <source>
        <dbReference type="Proteomes" id="UP000063229"/>
    </source>
</evidence>
<evidence type="ECO:0000313" key="2">
    <source>
        <dbReference type="EMBL" id="AMB87189.1"/>
    </source>
</evidence>
<name>A0A0X1T5Y1_PSEAA</name>
<keyword evidence="1" id="KW-0732">Signal</keyword>
<keyword evidence="3" id="KW-1185">Reference proteome</keyword>
<accession>A0A0X1T5Y1</accession>
<dbReference type="AlphaFoldDB" id="A0A0X1T5Y1"/>
<organism evidence="2 3">
    <name type="scientific">Pseudomonas agarici</name>
    <dbReference type="NCBI Taxonomy" id="46677"/>
    <lineage>
        <taxon>Bacteria</taxon>
        <taxon>Pseudomonadati</taxon>
        <taxon>Pseudomonadota</taxon>
        <taxon>Gammaproteobacteria</taxon>
        <taxon>Pseudomonadales</taxon>
        <taxon>Pseudomonadaceae</taxon>
        <taxon>Pseudomonas</taxon>
    </lineage>
</organism>
<proteinExistence type="predicted"/>
<sequence>MKRSVLPGWLVIASLLAAPAFADSEKDLCASNLQNINTSKASVLAADLRGQIDSDIQQAQAAQMKDTAAGSKECIVITQRAIQKIQNSQKGAR</sequence>
<dbReference type="Proteomes" id="UP000063229">
    <property type="component" value="Chromosome"/>
</dbReference>
<gene>
    <name evidence="2" type="ORF">AWM79_18560</name>
</gene>
<feature type="signal peptide" evidence="1">
    <location>
        <begin position="1"/>
        <end position="22"/>
    </location>
</feature>
<protein>
    <submittedName>
        <fullName evidence="2">TmRNA</fullName>
    </submittedName>
</protein>